<dbReference type="PANTHER" id="PTHR42648:SF32">
    <property type="entry name" value="RIBONUCLEASE H-LIKE DOMAIN, GAG-PRE-INTEGRASE DOMAIN PROTEIN-RELATED"/>
    <property type="match status" value="1"/>
</dbReference>
<feature type="compositionally biased region" description="Polar residues" evidence="3">
    <location>
        <begin position="582"/>
        <end position="598"/>
    </location>
</feature>
<reference evidence="5" key="1">
    <citation type="journal article" date="2019" name="Sci. Rep.">
        <title>Draft genome of Tanacetum cinerariifolium, the natural source of mosquito coil.</title>
        <authorList>
            <person name="Yamashiro T."/>
            <person name="Shiraishi A."/>
            <person name="Satake H."/>
            <person name="Nakayama K."/>
        </authorList>
    </citation>
    <scope>NUCLEOTIDE SEQUENCE</scope>
</reference>
<feature type="compositionally biased region" description="Basic and acidic residues" evidence="3">
    <location>
        <begin position="176"/>
        <end position="205"/>
    </location>
</feature>
<feature type="compositionally biased region" description="Basic and acidic residues" evidence="3">
    <location>
        <begin position="628"/>
        <end position="645"/>
    </location>
</feature>
<dbReference type="InterPro" id="IPR013103">
    <property type="entry name" value="RVT_2"/>
</dbReference>
<name>A0A699HHQ4_TANCI</name>
<dbReference type="AlphaFoldDB" id="A0A699HHQ4"/>
<dbReference type="CDD" id="cd09272">
    <property type="entry name" value="RNase_HI_RT_Ty1"/>
    <property type="match status" value="1"/>
</dbReference>
<evidence type="ECO:0000256" key="2">
    <source>
        <dbReference type="ARBA" id="ARBA00022801"/>
    </source>
</evidence>
<dbReference type="Pfam" id="PF07727">
    <property type="entry name" value="RVT_2"/>
    <property type="match status" value="1"/>
</dbReference>
<dbReference type="GO" id="GO:0015074">
    <property type="term" value="P:DNA integration"/>
    <property type="evidence" value="ECO:0007669"/>
    <property type="project" value="InterPro"/>
</dbReference>
<dbReference type="EMBL" id="BKCJ010160314">
    <property type="protein sequence ID" value="GEY21228.1"/>
    <property type="molecule type" value="Genomic_DNA"/>
</dbReference>
<feature type="region of interest" description="Disordered" evidence="3">
    <location>
        <begin position="165"/>
        <end position="206"/>
    </location>
</feature>
<keyword evidence="2" id="KW-0378">Hydrolase</keyword>
<dbReference type="InterPro" id="IPR057670">
    <property type="entry name" value="SH3_retrovirus"/>
</dbReference>
<accession>A0A699HHQ4</accession>
<dbReference type="Gene3D" id="3.30.420.10">
    <property type="entry name" value="Ribonuclease H-like superfamily/Ribonuclease H"/>
    <property type="match status" value="1"/>
</dbReference>
<organism evidence="5">
    <name type="scientific">Tanacetum cinerariifolium</name>
    <name type="common">Dalmatian daisy</name>
    <name type="synonym">Chrysanthemum cinerariifolium</name>
    <dbReference type="NCBI Taxonomy" id="118510"/>
    <lineage>
        <taxon>Eukaryota</taxon>
        <taxon>Viridiplantae</taxon>
        <taxon>Streptophyta</taxon>
        <taxon>Embryophyta</taxon>
        <taxon>Tracheophyta</taxon>
        <taxon>Spermatophyta</taxon>
        <taxon>Magnoliopsida</taxon>
        <taxon>eudicotyledons</taxon>
        <taxon>Gunneridae</taxon>
        <taxon>Pentapetalae</taxon>
        <taxon>asterids</taxon>
        <taxon>campanulids</taxon>
        <taxon>Asterales</taxon>
        <taxon>Asteraceae</taxon>
        <taxon>Asteroideae</taxon>
        <taxon>Anthemideae</taxon>
        <taxon>Anthemidinae</taxon>
        <taxon>Tanacetum</taxon>
    </lineage>
</organism>
<dbReference type="GO" id="GO:0016787">
    <property type="term" value="F:hydrolase activity"/>
    <property type="evidence" value="ECO:0007669"/>
    <property type="project" value="UniProtKB-KW"/>
</dbReference>
<dbReference type="InterPro" id="IPR001584">
    <property type="entry name" value="Integrase_cat-core"/>
</dbReference>
<dbReference type="PROSITE" id="PS50994">
    <property type="entry name" value="INTEGRASE"/>
    <property type="match status" value="1"/>
</dbReference>
<evidence type="ECO:0000313" key="5">
    <source>
        <dbReference type="EMBL" id="GEY21228.1"/>
    </source>
</evidence>
<dbReference type="InterPro" id="IPR012337">
    <property type="entry name" value="RNaseH-like_sf"/>
</dbReference>
<sequence length="1044" mass="119114">MNQFYEKKGIKREFSVARTPQQNGVAERKNRTLIEATRTMLADLKFPTTFWAEAVKTACYVQNRANEGFFVGYSMNSKAFRVFNSRTRIVEETLHITFIENKPNVAGSGPTWIFDIDTLTKFMNYKPVVAGDQSNGSADKDRVETVPDKDYILLPLWTQDPLFSSSSKDSLGDGFKPSREEEKKDAKDLRNKDNKEPRVSQEKDSNVNITNNINTVSLTANVVGIKDNVVDKDIVYGCADDPNMPNLEEIVYSDDDEDVGAEADMTTLVTNIPVRLEDPEFLNRVYKIEKALYGLHQALRAWKEICTEFEKMMNKKFQMSSMGEFTFFLGLQVTQKDEGIFISQDKYVHEILKNFGLSSVKTASLPMETSKHLLKDENAEDDSPFDLEAYTDSDYAAASLDRKSTIRGCQFLGSRFISWHCKKPTIFANYTTEAEYVAASNCYGHNEVKQLLRMKFRLTLLYCENLENVKTDRVICEKKEMRDVVTSKTERELMRIKIDDGNAFWNEIKVKLVSQKLPLELQLLRVYLIYKKETSCIVNADFVEIVDFLNANPIRQGKDFSGRVTLLFETMLIQHLAEMGKSSGQPTEPQHTPTTASPSHIIPIPNKTVYKDRGDKVERAATTAASLEWDRPAQTRSERLSKQSHEPPLSRVNTLRSGEDSMQLMELMKLCTQLFDRFLALENNMTAQDLEITHLKKRVKRMEKKRKSRTPQLKIRLFKVRIESSTEKSLDDLEDSSKQGRKITEIDQDPGISLVQHDEIQGRYGHDTEINATSTSITTTGINITTGEPITTISAPITTTGVSVSIAEPSTLPTTRTTVIEDEDLTIAQTLMKMRSKKSKEKAKEKGSKEKSSETATRPTRGVIMRKDQDKAAARTRKTFFEATIRLQAELDKEERQRIAMVHESDSSFNVEEWEDIQARVKANEELLQRAEARRNKTPIQAQQRTYMFNYIKNIKESKVDRVVLELAAGSSKGDVEEALDQGGSKRQKTENGIDIYMLVEKEYPYSRGTLTLVLVAKLLVDENNEMSRELLRKIFMQAERPRR</sequence>
<feature type="region of interest" description="Disordered" evidence="3">
    <location>
        <begin position="621"/>
        <end position="653"/>
    </location>
</feature>
<dbReference type="Pfam" id="PF25597">
    <property type="entry name" value="SH3_retrovirus"/>
    <property type="match status" value="1"/>
</dbReference>
<dbReference type="GO" id="GO:0046872">
    <property type="term" value="F:metal ion binding"/>
    <property type="evidence" value="ECO:0007669"/>
    <property type="project" value="UniProtKB-KW"/>
</dbReference>
<evidence type="ECO:0000256" key="3">
    <source>
        <dbReference type="SAM" id="MobiDB-lite"/>
    </source>
</evidence>
<feature type="region of interest" description="Disordered" evidence="3">
    <location>
        <begin position="580"/>
        <end position="605"/>
    </location>
</feature>
<feature type="compositionally biased region" description="Basic and acidic residues" evidence="3">
    <location>
        <begin position="842"/>
        <end position="853"/>
    </location>
</feature>
<evidence type="ECO:0000256" key="1">
    <source>
        <dbReference type="ARBA" id="ARBA00022723"/>
    </source>
</evidence>
<feature type="region of interest" description="Disordered" evidence="3">
    <location>
        <begin position="834"/>
        <end position="871"/>
    </location>
</feature>
<keyword evidence="1" id="KW-0479">Metal-binding</keyword>
<feature type="domain" description="Integrase catalytic" evidence="4">
    <location>
        <begin position="1"/>
        <end position="87"/>
    </location>
</feature>
<dbReference type="InterPro" id="IPR039537">
    <property type="entry name" value="Retrotran_Ty1/copia-like"/>
</dbReference>
<gene>
    <name evidence="5" type="ORF">Tci_393202</name>
</gene>
<dbReference type="SUPFAM" id="SSF53098">
    <property type="entry name" value="Ribonuclease H-like"/>
    <property type="match status" value="1"/>
</dbReference>
<dbReference type="InterPro" id="IPR036397">
    <property type="entry name" value="RNaseH_sf"/>
</dbReference>
<comment type="caution">
    <text evidence="5">The sequence shown here is derived from an EMBL/GenBank/DDBJ whole genome shotgun (WGS) entry which is preliminary data.</text>
</comment>
<dbReference type="GO" id="GO:0003676">
    <property type="term" value="F:nucleic acid binding"/>
    <property type="evidence" value="ECO:0007669"/>
    <property type="project" value="InterPro"/>
</dbReference>
<dbReference type="PANTHER" id="PTHR42648">
    <property type="entry name" value="TRANSPOSASE, PUTATIVE-RELATED"/>
    <property type="match status" value="1"/>
</dbReference>
<protein>
    <recommendedName>
        <fullName evidence="4">Integrase catalytic domain-containing protein</fullName>
    </recommendedName>
</protein>
<evidence type="ECO:0000259" key="4">
    <source>
        <dbReference type="PROSITE" id="PS50994"/>
    </source>
</evidence>
<proteinExistence type="predicted"/>